<dbReference type="OrthoDB" id="71307at2759"/>
<gene>
    <name evidence="4" type="ORF">CK203_078852</name>
</gene>
<dbReference type="Proteomes" id="UP000288805">
    <property type="component" value="Unassembled WGS sequence"/>
</dbReference>
<dbReference type="EMBL" id="QGNW01001055">
    <property type="protein sequence ID" value="RVW57451.1"/>
    <property type="molecule type" value="Genomic_DNA"/>
</dbReference>
<proteinExistence type="inferred from homology"/>
<dbReference type="SUPFAM" id="SSF47027">
    <property type="entry name" value="Acyl-CoA binding protein"/>
    <property type="match status" value="1"/>
</dbReference>
<feature type="domain" description="ACB" evidence="3">
    <location>
        <begin position="1"/>
        <end position="48"/>
    </location>
</feature>
<dbReference type="InterPro" id="IPR035984">
    <property type="entry name" value="Acyl-CoA-binding_sf"/>
</dbReference>
<evidence type="ECO:0000259" key="3">
    <source>
        <dbReference type="PROSITE" id="PS51228"/>
    </source>
</evidence>
<dbReference type="GO" id="GO:0000062">
    <property type="term" value="F:fatty-acyl-CoA binding"/>
    <property type="evidence" value="ECO:0007669"/>
    <property type="project" value="InterPro"/>
</dbReference>
<reference evidence="4 5" key="1">
    <citation type="journal article" date="2018" name="PLoS Genet.">
        <title>Population sequencing reveals clonal diversity and ancestral inbreeding in the grapevine cultivar Chardonnay.</title>
        <authorList>
            <person name="Roach M.J."/>
            <person name="Johnson D.L."/>
            <person name="Bohlmann J."/>
            <person name="van Vuuren H.J."/>
            <person name="Jones S.J."/>
            <person name="Pretorius I.S."/>
            <person name="Schmidt S.A."/>
            <person name="Borneman A.R."/>
        </authorList>
    </citation>
    <scope>NUCLEOTIDE SEQUENCE [LARGE SCALE GENOMIC DNA]</scope>
    <source>
        <strain evidence="5">cv. Chardonnay</strain>
        <tissue evidence="4">Leaf</tissue>
    </source>
</reference>
<dbReference type="Gene3D" id="1.20.80.10">
    <property type="match status" value="1"/>
</dbReference>
<dbReference type="AlphaFoldDB" id="A0A438FBV5"/>
<accession>A0A438FBV5</accession>
<name>A0A438FBV5_VITVI</name>
<comment type="caution">
    <text evidence="4">The sequence shown here is derived from an EMBL/GenBank/DDBJ whole genome shotgun (WGS) entry which is preliminary data.</text>
</comment>
<dbReference type="PROSITE" id="PS51228">
    <property type="entry name" value="ACB_2"/>
    <property type="match status" value="1"/>
</dbReference>
<dbReference type="InterPro" id="IPR000582">
    <property type="entry name" value="Acyl-CoA-binding_protein"/>
</dbReference>
<evidence type="ECO:0000313" key="4">
    <source>
        <dbReference type="EMBL" id="RVW57451.1"/>
    </source>
</evidence>
<evidence type="ECO:0000256" key="2">
    <source>
        <dbReference type="ARBA" id="ARBA00023121"/>
    </source>
</evidence>
<keyword evidence="2" id="KW-0446">Lipid-binding</keyword>
<evidence type="ECO:0000256" key="1">
    <source>
        <dbReference type="ARBA" id="ARBA00005567"/>
    </source>
</evidence>
<sequence>MKLCNIRLGPTLGQVPGNAWQRLGNMSPEAAMEQYVALLSRDIPGWSVDDPLEAVTYLFRCRSIGEASF</sequence>
<evidence type="ECO:0000313" key="5">
    <source>
        <dbReference type="Proteomes" id="UP000288805"/>
    </source>
</evidence>
<dbReference type="InterPro" id="IPR014352">
    <property type="entry name" value="FERM/acyl-CoA-bd_prot_sf"/>
</dbReference>
<protein>
    <recommendedName>
        <fullName evidence="3">ACB domain-containing protein</fullName>
    </recommendedName>
</protein>
<comment type="similarity">
    <text evidence="1">Belongs to the ACBP family.</text>
</comment>
<organism evidence="4 5">
    <name type="scientific">Vitis vinifera</name>
    <name type="common">Grape</name>
    <dbReference type="NCBI Taxonomy" id="29760"/>
    <lineage>
        <taxon>Eukaryota</taxon>
        <taxon>Viridiplantae</taxon>
        <taxon>Streptophyta</taxon>
        <taxon>Embryophyta</taxon>
        <taxon>Tracheophyta</taxon>
        <taxon>Spermatophyta</taxon>
        <taxon>Magnoliopsida</taxon>
        <taxon>eudicotyledons</taxon>
        <taxon>Gunneridae</taxon>
        <taxon>Pentapetalae</taxon>
        <taxon>rosids</taxon>
        <taxon>Vitales</taxon>
        <taxon>Vitaceae</taxon>
        <taxon>Viteae</taxon>
        <taxon>Vitis</taxon>
    </lineage>
</organism>